<dbReference type="GO" id="GO:0016853">
    <property type="term" value="F:isomerase activity"/>
    <property type="evidence" value="ECO:0007669"/>
    <property type="project" value="UniProtKB-KW"/>
</dbReference>
<dbReference type="InterPro" id="IPR036249">
    <property type="entry name" value="Thioredoxin-like_sf"/>
</dbReference>
<dbReference type="Proteomes" id="UP000590749">
    <property type="component" value="Unassembled WGS sequence"/>
</dbReference>
<dbReference type="RefSeq" id="WP_183221464.1">
    <property type="nucleotide sequence ID" value="NZ_BMPW01000005.1"/>
</dbReference>
<dbReference type="EMBL" id="JACHXF010000007">
    <property type="protein sequence ID" value="MBB3096169.1"/>
    <property type="molecule type" value="Genomic_DNA"/>
</dbReference>
<comment type="caution">
    <text evidence="2">The sequence shown here is derived from an EMBL/GenBank/DDBJ whole genome shotgun (WGS) entry which is preliminary data.</text>
</comment>
<evidence type="ECO:0000313" key="3">
    <source>
        <dbReference type="Proteomes" id="UP000590749"/>
    </source>
</evidence>
<accession>A0A7W5AHQ6</accession>
<proteinExistence type="predicted"/>
<evidence type="ECO:0000259" key="1">
    <source>
        <dbReference type="PROSITE" id="PS51352"/>
    </source>
</evidence>
<dbReference type="SUPFAM" id="SSF52833">
    <property type="entry name" value="Thioredoxin-like"/>
    <property type="match status" value="1"/>
</dbReference>
<evidence type="ECO:0000313" key="2">
    <source>
        <dbReference type="EMBL" id="MBB3096169.1"/>
    </source>
</evidence>
<sequence>MALLSVAVAVLTALVLLDLVLTGAVIRRLRETEKRLIEITTPPDTGMRPGDPMPEFTSPDGGLSRTDLAGTQALIGFFSAGCHHCPAQADRLAARADDLAAMGITVVSVLTVTGGDTDGLSPRLEKAGRLIVETGAGDMTNAFQVEATPTFLLFDDAGVLLNRDHGLDDVLGGR</sequence>
<dbReference type="GO" id="GO:0016209">
    <property type="term" value="F:antioxidant activity"/>
    <property type="evidence" value="ECO:0007669"/>
    <property type="project" value="InterPro"/>
</dbReference>
<dbReference type="Gene3D" id="3.40.30.10">
    <property type="entry name" value="Glutaredoxin"/>
    <property type="match status" value="1"/>
</dbReference>
<protein>
    <submittedName>
        <fullName evidence="2">Thiol-disulfide isomerase/thioredoxin</fullName>
    </submittedName>
</protein>
<dbReference type="GO" id="GO:0016491">
    <property type="term" value="F:oxidoreductase activity"/>
    <property type="evidence" value="ECO:0007669"/>
    <property type="project" value="InterPro"/>
</dbReference>
<feature type="domain" description="Thioredoxin" evidence="1">
    <location>
        <begin position="47"/>
        <end position="174"/>
    </location>
</feature>
<keyword evidence="2" id="KW-0413">Isomerase</keyword>
<dbReference type="InterPro" id="IPR000866">
    <property type="entry name" value="AhpC/TSA"/>
</dbReference>
<dbReference type="InterPro" id="IPR013766">
    <property type="entry name" value="Thioredoxin_domain"/>
</dbReference>
<dbReference type="AlphaFoldDB" id="A0A7W5AHQ6"/>
<name>A0A7W5AHQ6_9ACTN</name>
<dbReference type="PROSITE" id="PS51352">
    <property type="entry name" value="THIOREDOXIN_2"/>
    <property type="match status" value="1"/>
</dbReference>
<gene>
    <name evidence="2" type="ORF">FHR83_003839</name>
</gene>
<organism evidence="2 3">
    <name type="scientific">Actinoplanes campanulatus</name>
    <dbReference type="NCBI Taxonomy" id="113559"/>
    <lineage>
        <taxon>Bacteria</taxon>
        <taxon>Bacillati</taxon>
        <taxon>Actinomycetota</taxon>
        <taxon>Actinomycetes</taxon>
        <taxon>Micromonosporales</taxon>
        <taxon>Micromonosporaceae</taxon>
        <taxon>Actinoplanes</taxon>
    </lineage>
</organism>
<reference evidence="2 3" key="1">
    <citation type="submission" date="2020-08" db="EMBL/GenBank/DDBJ databases">
        <title>Genomic Encyclopedia of Type Strains, Phase III (KMG-III): the genomes of soil and plant-associated and newly described type strains.</title>
        <authorList>
            <person name="Whitman W."/>
        </authorList>
    </citation>
    <scope>NUCLEOTIDE SEQUENCE [LARGE SCALE GENOMIC DNA]</scope>
    <source>
        <strain evidence="2 3">CECT 3287</strain>
    </source>
</reference>
<dbReference type="Pfam" id="PF00578">
    <property type="entry name" value="AhpC-TSA"/>
    <property type="match status" value="1"/>
</dbReference>
<keyword evidence="3" id="KW-1185">Reference proteome</keyword>